<sequence>MKTKDLIIEEFIKSFGENGFEGTSVDYLAKQVGIKKGSIYTHYSGKNEIFTIACEKILDKCIVAIKQLLEVERDKPLDEQLFILLKTVCLESDFLTADEIAFSKRVAILSSSELLSLVDKLLAKYDNFIDDTVSRIFIDCAKQKMLAEEEITSAISVYRMLLENLYIDSLANQNCNEKLNHLWRYFWKGVCS</sequence>
<organism evidence="4 5">
    <name type="scientific">Geotoga petraea</name>
    <dbReference type="NCBI Taxonomy" id="28234"/>
    <lineage>
        <taxon>Bacteria</taxon>
        <taxon>Thermotogati</taxon>
        <taxon>Thermotogota</taxon>
        <taxon>Thermotogae</taxon>
        <taxon>Petrotogales</taxon>
        <taxon>Petrotogaceae</taxon>
        <taxon>Geotoga</taxon>
    </lineage>
</organism>
<evidence type="ECO:0000313" key="4">
    <source>
        <dbReference type="EMBL" id="SDC70527.1"/>
    </source>
</evidence>
<dbReference type="Gene3D" id="1.10.357.10">
    <property type="entry name" value="Tetracycline Repressor, domain 2"/>
    <property type="match status" value="1"/>
</dbReference>
<evidence type="ECO:0000259" key="3">
    <source>
        <dbReference type="PROSITE" id="PS50977"/>
    </source>
</evidence>
<reference evidence="4 5" key="1">
    <citation type="submission" date="2016-10" db="EMBL/GenBank/DDBJ databases">
        <authorList>
            <person name="de Groot N.N."/>
        </authorList>
    </citation>
    <scope>NUCLEOTIDE SEQUENCE [LARGE SCALE GENOMIC DNA]</scope>
    <source>
        <strain evidence="4 5">WG14</strain>
    </source>
</reference>
<dbReference type="Pfam" id="PF00440">
    <property type="entry name" value="TetR_N"/>
    <property type="match status" value="1"/>
</dbReference>
<gene>
    <name evidence="4" type="ORF">SAMN04488588_1638</name>
</gene>
<dbReference type="PANTHER" id="PTHR43479">
    <property type="entry name" value="ACREF/ENVCD OPERON REPRESSOR-RELATED"/>
    <property type="match status" value="1"/>
</dbReference>
<dbReference type="EMBL" id="FMYV01000006">
    <property type="protein sequence ID" value="SDC70527.1"/>
    <property type="molecule type" value="Genomic_DNA"/>
</dbReference>
<dbReference type="PROSITE" id="PS50977">
    <property type="entry name" value="HTH_TETR_2"/>
    <property type="match status" value="1"/>
</dbReference>
<evidence type="ECO:0000313" key="5">
    <source>
        <dbReference type="Proteomes" id="UP000199322"/>
    </source>
</evidence>
<feature type="DNA-binding region" description="H-T-H motif" evidence="2">
    <location>
        <begin position="24"/>
        <end position="43"/>
    </location>
</feature>
<name>A0A1G6NTD7_9BACT</name>
<dbReference type="RefSeq" id="WP_032490934.1">
    <property type="nucleotide sequence ID" value="NZ_FMYV01000006.1"/>
</dbReference>
<keyword evidence="1 2" id="KW-0238">DNA-binding</keyword>
<dbReference type="SUPFAM" id="SSF46689">
    <property type="entry name" value="Homeodomain-like"/>
    <property type="match status" value="1"/>
</dbReference>
<evidence type="ECO:0000256" key="2">
    <source>
        <dbReference type="PROSITE-ProRule" id="PRU00335"/>
    </source>
</evidence>
<dbReference type="STRING" id="28234.SAMN04488588_1638"/>
<dbReference type="InterPro" id="IPR050624">
    <property type="entry name" value="HTH-type_Tx_Regulator"/>
</dbReference>
<feature type="domain" description="HTH tetR-type" evidence="3">
    <location>
        <begin position="1"/>
        <end position="61"/>
    </location>
</feature>
<accession>A0A1G6NTD7</accession>
<dbReference type="PRINTS" id="PR00455">
    <property type="entry name" value="HTHTETR"/>
</dbReference>
<keyword evidence="5" id="KW-1185">Reference proteome</keyword>
<dbReference type="GO" id="GO:0003677">
    <property type="term" value="F:DNA binding"/>
    <property type="evidence" value="ECO:0007669"/>
    <property type="project" value="UniProtKB-UniRule"/>
</dbReference>
<dbReference type="PANTHER" id="PTHR43479:SF11">
    <property type="entry name" value="ACREF_ENVCD OPERON REPRESSOR-RELATED"/>
    <property type="match status" value="1"/>
</dbReference>
<evidence type="ECO:0000256" key="1">
    <source>
        <dbReference type="ARBA" id="ARBA00023125"/>
    </source>
</evidence>
<protein>
    <submittedName>
        <fullName evidence="4">DNA-binding transcriptional regulator, AcrR family</fullName>
    </submittedName>
</protein>
<proteinExistence type="predicted"/>
<dbReference type="AlphaFoldDB" id="A0A1G6NTD7"/>
<dbReference type="InterPro" id="IPR001647">
    <property type="entry name" value="HTH_TetR"/>
</dbReference>
<dbReference type="InterPro" id="IPR009057">
    <property type="entry name" value="Homeodomain-like_sf"/>
</dbReference>
<dbReference type="Proteomes" id="UP000199322">
    <property type="component" value="Unassembled WGS sequence"/>
</dbReference>
<dbReference type="Gene3D" id="1.10.10.60">
    <property type="entry name" value="Homeodomain-like"/>
    <property type="match status" value="1"/>
</dbReference>